<feature type="transmembrane region" description="Helical" evidence="1">
    <location>
        <begin position="7"/>
        <end position="28"/>
    </location>
</feature>
<evidence type="ECO:0000313" key="3">
    <source>
        <dbReference type="Proteomes" id="UP000618943"/>
    </source>
</evidence>
<evidence type="ECO:0008006" key="4">
    <source>
        <dbReference type="Google" id="ProtNLM"/>
    </source>
</evidence>
<keyword evidence="3" id="KW-1185">Reference proteome</keyword>
<feature type="transmembrane region" description="Helical" evidence="1">
    <location>
        <begin position="34"/>
        <end position="56"/>
    </location>
</feature>
<feature type="transmembrane region" description="Helical" evidence="1">
    <location>
        <begin position="68"/>
        <end position="88"/>
    </location>
</feature>
<sequence>MSNKQRNIGLVSFVSLIIGLISIVIYILTGNSFINDGITMLFGFIFLILSFVLSLFSKKDKFGRISLYIVPVLLVIYLLFFVVMSLFWNQP</sequence>
<keyword evidence="1" id="KW-1133">Transmembrane helix</keyword>
<dbReference type="EMBL" id="JAEOAH010000028">
    <property type="protein sequence ID" value="MBK3496357.1"/>
    <property type="molecule type" value="Genomic_DNA"/>
</dbReference>
<evidence type="ECO:0000256" key="1">
    <source>
        <dbReference type="SAM" id="Phobius"/>
    </source>
</evidence>
<dbReference type="RefSeq" id="WP_234447834.1">
    <property type="nucleotide sequence ID" value="NZ_JAEOAH010000028.1"/>
</dbReference>
<organism evidence="2 3">
    <name type="scientific">Viridibacillus soli</name>
    <dbReference type="NCBI Taxonomy" id="2798301"/>
    <lineage>
        <taxon>Bacteria</taxon>
        <taxon>Bacillati</taxon>
        <taxon>Bacillota</taxon>
        <taxon>Bacilli</taxon>
        <taxon>Bacillales</taxon>
        <taxon>Caryophanaceae</taxon>
        <taxon>Viridibacillus</taxon>
    </lineage>
</organism>
<reference evidence="2 3" key="1">
    <citation type="submission" date="2020-12" db="EMBL/GenBank/DDBJ databases">
        <title>YIM B01967 draft genome.</title>
        <authorList>
            <person name="Yan X."/>
        </authorList>
    </citation>
    <scope>NUCLEOTIDE SEQUENCE [LARGE SCALE GENOMIC DNA]</scope>
    <source>
        <strain evidence="2 3">YIM B01967</strain>
    </source>
</reference>
<name>A0ABS1HAA3_9BACL</name>
<keyword evidence="1" id="KW-0812">Transmembrane</keyword>
<gene>
    <name evidence="2" type="ORF">JFL43_16115</name>
</gene>
<accession>A0ABS1HAA3</accession>
<keyword evidence="1" id="KW-0472">Membrane</keyword>
<evidence type="ECO:0000313" key="2">
    <source>
        <dbReference type="EMBL" id="MBK3496357.1"/>
    </source>
</evidence>
<proteinExistence type="predicted"/>
<dbReference type="Proteomes" id="UP000618943">
    <property type="component" value="Unassembled WGS sequence"/>
</dbReference>
<protein>
    <recommendedName>
        <fullName evidence="4">DUF3953 domain-containing protein</fullName>
    </recommendedName>
</protein>
<comment type="caution">
    <text evidence="2">The sequence shown here is derived from an EMBL/GenBank/DDBJ whole genome shotgun (WGS) entry which is preliminary data.</text>
</comment>